<accession>A0A942TL78</accession>
<proteinExistence type="predicted"/>
<name>A0A942TL78_9BACI</name>
<dbReference type="EMBL" id="JAGYPJ010000001">
    <property type="protein sequence ID" value="MBS4200261.1"/>
    <property type="molecule type" value="Genomic_DNA"/>
</dbReference>
<dbReference type="RefSeq" id="WP_213110857.1">
    <property type="nucleotide sequence ID" value="NZ_JAGYPJ010000001.1"/>
</dbReference>
<sequence>MKFSQIDVIGQERFILFTRKQTKGLSLWTKIMNSYHNPRNPTHTFSFYVPHYLYIRSVSFCDDVAEMIDKDFTTNHLAKILYVDFLSYFKRKNDLHDIYSRLTVRDLSPAAIKPYQNEEATKGILFEEVRGFELIETHLEHRLALKGEFLLRDMMEIYQDHTFTLENILEIVYCDFVEDYRKGLIKNPINKIVQYIG</sequence>
<organism evidence="1 2">
    <name type="scientific">Lederbergia citrisecunda</name>
    <dbReference type="NCBI Taxonomy" id="2833583"/>
    <lineage>
        <taxon>Bacteria</taxon>
        <taxon>Bacillati</taxon>
        <taxon>Bacillota</taxon>
        <taxon>Bacilli</taxon>
        <taxon>Bacillales</taxon>
        <taxon>Bacillaceae</taxon>
        <taxon>Lederbergia</taxon>
    </lineage>
</organism>
<evidence type="ECO:0000313" key="1">
    <source>
        <dbReference type="EMBL" id="MBS4200261.1"/>
    </source>
</evidence>
<keyword evidence="2" id="KW-1185">Reference proteome</keyword>
<comment type="caution">
    <text evidence="1">The sequence shown here is derived from an EMBL/GenBank/DDBJ whole genome shotgun (WGS) entry which is preliminary data.</text>
</comment>
<evidence type="ECO:0000313" key="2">
    <source>
        <dbReference type="Proteomes" id="UP000682713"/>
    </source>
</evidence>
<gene>
    <name evidence="1" type="ORF">KHA93_11530</name>
</gene>
<dbReference type="AlphaFoldDB" id="A0A942TL78"/>
<reference evidence="1 2" key="1">
    <citation type="submission" date="2021-05" db="EMBL/GenBank/DDBJ databases">
        <title>Novel Bacillus species.</title>
        <authorList>
            <person name="Liu G."/>
        </authorList>
    </citation>
    <scope>NUCLEOTIDE SEQUENCE [LARGE SCALE GENOMIC DNA]</scope>
    <source>
        <strain evidence="1 2">FJAT-49732</strain>
    </source>
</reference>
<dbReference type="Proteomes" id="UP000682713">
    <property type="component" value="Unassembled WGS sequence"/>
</dbReference>
<protein>
    <submittedName>
        <fullName evidence="1">Uncharacterized protein</fullName>
    </submittedName>
</protein>